<dbReference type="SFLD" id="SFLDS00029">
    <property type="entry name" value="Radical_SAM"/>
    <property type="match status" value="1"/>
</dbReference>
<dbReference type="PANTHER" id="PTHR30352">
    <property type="entry name" value="PYRUVATE FORMATE-LYASE-ACTIVATING ENZYME"/>
    <property type="match status" value="1"/>
</dbReference>
<evidence type="ECO:0000256" key="3">
    <source>
        <dbReference type="ARBA" id="ARBA00022485"/>
    </source>
</evidence>
<keyword evidence="7" id="KW-0408">Iron</keyword>
<keyword evidence="8" id="KW-0411">Iron-sulfur</keyword>
<organism evidence="10 11">
    <name type="scientific">Puniceicoccus vermicola</name>
    <dbReference type="NCBI Taxonomy" id="388746"/>
    <lineage>
        <taxon>Bacteria</taxon>
        <taxon>Pseudomonadati</taxon>
        <taxon>Verrucomicrobiota</taxon>
        <taxon>Opitutia</taxon>
        <taxon>Puniceicoccales</taxon>
        <taxon>Puniceicoccaceae</taxon>
        <taxon>Puniceicoccus</taxon>
    </lineage>
</organism>
<dbReference type="InterPro" id="IPR013785">
    <property type="entry name" value="Aldolase_TIM"/>
</dbReference>
<dbReference type="GO" id="GO:0046872">
    <property type="term" value="F:metal ion binding"/>
    <property type="evidence" value="ECO:0007669"/>
    <property type="project" value="UniProtKB-KW"/>
</dbReference>
<dbReference type="SUPFAM" id="SSF102114">
    <property type="entry name" value="Radical SAM enzymes"/>
    <property type="match status" value="1"/>
</dbReference>
<dbReference type="Proteomes" id="UP000525652">
    <property type="component" value="Unassembled WGS sequence"/>
</dbReference>
<dbReference type="PANTHER" id="PTHR30352:SF4">
    <property type="entry name" value="PYRUVATE FORMATE-LYASE 2-ACTIVATING ENZYME"/>
    <property type="match status" value="1"/>
</dbReference>
<evidence type="ECO:0000259" key="9">
    <source>
        <dbReference type="PROSITE" id="PS51918"/>
    </source>
</evidence>
<evidence type="ECO:0000256" key="5">
    <source>
        <dbReference type="ARBA" id="ARBA00022723"/>
    </source>
</evidence>
<dbReference type="InterPro" id="IPR007197">
    <property type="entry name" value="rSAM"/>
</dbReference>
<evidence type="ECO:0000256" key="7">
    <source>
        <dbReference type="ARBA" id="ARBA00023004"/>
    </source>
</evidence>
<comment type="cofactor">
    <cofactor evidence="1">
        <name>[4Fe-4S] cluster</name>
        <dbReference type="ChEBI" id="CHEBI:49883"/>
    </cofactor>
</comment>
<dbReference type="GO" id="GO:0016491">
    <property type="term" value="F:oxidoreductase activity"/>
    <property type="evidence" value="ECO:0007669"/>
    <property type="project" value="UniProtKB-KW"/>
</dbReference>
<dbReference type="NCBIfam" id="TIGR02494">
    <property type="entry name" value="PFLE_PFLC"/>
    <property type="match status" value="1"/>
</dbReference>
<dbReference type="InterPro" id="IPR034457">
    <property type="entry name" value="Organic_radical-activating"/>
</dbReference>
<dbReference type="InterPro" id="IPR058240">
    <property type="entry name" value="rSAM_sf"/>
</dbReference>
<gene>
    <name evidence="10" type="ORF">H5P30_12030</name>
</gene>
<dbReference type="Pfam" id="PF04055">
    <property type="entry name" value="Radical_SAM"/>
    <property type="match status" value="1"/>
</dbReference>
<proteinExistence type="inferred from homology"/>
<protein>
    <submittedName>
        <fullName evidence="10">Glycyl-radical enzyme activating protein</fullName>
    </submittedName>
</protein>
<dbReference type="EMBL" id="JACHVA010000095">
    <property type="protein sequence ID" value="MBC2602506.1"/>
    <property type="molecule type" value="Genomic_DNA"/>
</dbReference>
<dbReference type="SFLD" id="SFLDG01066">
    <property type="entry name" value="organic_radical-activating_enz"/>
    <property type="match status" value="1"/>
</dbReference>
<keyword evidence="3" id="KW-0004">4Fe-4S</keyword>
<evidence type="ECO:0000313" key="11">
    <source>
        <dbReference type="Proteomes" id="UP000525652"/>
    </source>
</evidence>
<sequence>MSANGTVIETGIIFDIQRASLHDGPGLRTTVFLKGCPLRCAWCHNPESQKREPQVGQSGKVYGRRMSVKEVMEVVRADRSFYESSGGGMTVSGGEPTVQFEFCRALLEAAKCEGIHTCLDTCGQVSHEGLQELLPWVDLFHFDLKHWNAAGHRQWTGVDGSLIQENLDWLLEQGARIHLRCPIIPGVNDDAEHAAFLDRWEEHPGIEYLERLPYHTIGNAKYEDLGMTVPQF</sequence>
<accession>A0A7X1AYU8</accession>
<evidence type="ECO:0000256" key="2">
    <source>
        <dbReference type="ARBA" id="ARBA00009777"/>
    </source>
</evidence>
<dbReference type="InterPro" id="IPR001989">
    <property type="entry name" value="Radical_activat_CS"/>
</dbReference>
<comment type="similarity">
    <text evidence="2">Belongs to the organic radical-activating enzymes family.</text>
</comment>
<keyword evidence="11" id="KW-1185">Reference proteome</keyword>
<name>A0A7X1AYU8_9BACT</name>
<evidence type="ECO:0000256" key="1">
    <source>
        <dbReference type="ARBA" id="ARBA00001966"/>
    </source>
</evidence>
<dbReference type="RefSeq" id="WP_185693185.1">
    <property type="nucleotide sequence ID" value="NZ_JACHVA010000095.1"/>
</dbReference>
<keyword evidence="4" id="KW-0949">S-adenosyl-L-methionine</keyword>
<dbReference type="PROSITE" id="PS51918">
    <property type="entry name" value="RADICAL_SAM"/>
    <property type="match status" value="1"/>
</dbReference>
<feature type="domain" description="Radical SAM core" evidence="9">
    <location>
        <begin position="22"/>
        <end position="232"/>
    </location>
</feature>
<evidence type="ECO:0000256" key="8">
    <source>
        <dbReference type="ARBA" id="ARBA00023014"/>
    </source>
</evidence>
<evidence type="ECO:0000313" key="10">
    <source>
        <dbReference type="EMBL" id="MBC2602506.1"/>
    </source>
</evidence>
<dbReference type="AlphaFoldDB" id="A0A7X1AYU8"/>
<evidence type="ECO:0000256" key="6">
    <source>
        <dbReference type="ARBA" id="ARBA00023002"/>
    </source>
</evidence>
<keyword evidence="5" id="KW-0479">Metal-binding</keyword>
<dbReference type="PROSITE" id="PS01087">
    <property type="entry name" value="RADICAL_ACTIVATING"/>
    <property type="match status" value="1"/>
</dbReference>
<reference evidence="10 11" key="1">
    <citation type="submission" date="2020-07" db="EMBL/GenBank/DDBJ databases">
        <authorList>
            <person name="Feng X."/>
        </authorList>
    </citation>
    <scope>NUCLEOTIDE SEQUENCE [LARGE SCALE GENOMIC DNA]</scope>
    <source>
        <strain evidence="10 11">JCM14086</strain>
    </source>
</reference>
<dbReference type="CDD" id="cd01335">
    <property type="entry name" value="Radical_SAM"/>
    <property type="match status" value="1"/>
</dbReference>
<keyword evidence="6" id="KW-0560">Oxidoreductase</keyword>
<evidence type="ECO:0000256" key="4">
    <source>
        <dbReference type="ARBA" id="ARBA00022691"/>
    </source>
</evidence>
<dbReference type="GO" id="GO:0051539">
    <property type="term" value="F:4 iron, 4 sulfur cluster binding"/>
    <property type="evidence" value="ECO:0007669"/>
    <property type="project" value="UniProtKB-KW"/>
</dbReference>
<comment type="caution">
    <text evidence="10">The sequence shown here is derived from an EMBL/GenBank/DDBJ whole genome shotgun (WGS) entry which is preliminary data.</text>
</comment>
<dbReference type="Gene3D" id="3.20.20.70">
    <property type="entry name" value="Aldolase class I"/>
    <property type="match status" value="1"/>
</dbReference>